<evidence type="ECO:0000256" key="7">
    <source>
        <dbReference type="ARBA" id="ARBA00023136"/>
    </source>
</evidence>
<feature type="transmembrane region" description="Helical" evidence="8">
    <location>
        <begin position="408"/>
        <end position="427"/>
    </location>
</feature>
<dbReference type="InterPro" id="IPR006037">
    <property type="entry name" value="RCK_C"/>
</dbReference>
<keyword evidence="11" id="KW-1185">Reference proteome</keyword>
<evidence type="ECO:0000256" key="5">
    <source>
        <dbReference type="ARBA" id="ARBA00022692"/>
    </source>
</evidence>
<dbReference type="Pfam" id="PF02080">
    <property type="entry name" value="TrkA_C"/>
    <property type="match status" value="1"/>
</dbReference>
<keyword evidence="3" id="KW-0813">Transport</keyword>
<reference evidence="10 11" key="1">
    <citation type="journal article" date="2019" name="Int. J. Syst. Evol. Microbiol.">
        <title>The Global Catalogue of Microorganisms (GCM) 10K type strain sequencing project: providing services to taxonomists for standard genome sequencing and annotation.</title>
        <authorList>
            <consortium name="The Broad Institute Genomics Platform"/>
            <consortium name="The Broad Institute Genome Sequencing Center for Infectious Disease"/>
            <person name="Wu L."/>
            <person name="Ma J."/>
        </authorList>
    </citation>
    <scope>NUCLEOTIDE SEQUENCE [LARGE SCALE GENOMIC DNA]</scope>
    <source>
        <strain evidence="10 11">JCM 15577</strain>
    </source>
</reference>
<gene>
    <name evidence="10" type="ORF">GCM10009808_00910</name>
</gene>
<evidence type="ECO:0000256" key="4">
    <source>
        <dbReference type="ARBA" id="ARBA00022475"/>
    </source>
</evidence>
<name>A0ABN2HGY7_9MICO</name>
<keyword evidence="6 8" id="KW-1133">Transmembrane helix</keyword>
<dbReference type="PANTHER" id="PTHR30445:SF3">
    <property type="entry name" value="TRANSPORT PROTEIN YIDE-RELATED"/>
    <property type="match status" value="1"/>
</dbReference>
<dbReference type="Proteomes" id="UP001501690">
    <property type="component" value="Unassembled WGS sequence"/>
</dbReference>
<evidence type="ECO:0000256" key="1">
    <source>
        <dbReference type="ARBA" id="ARBA00004651"/>
    </source>
</evidence>
<feature type="transmembrane region" description="Helical" evidence="8">
    <location>
        <begin position="442"/>
        <end position="464"/>
    </location>
</feature>
<dbReference type="PROSITE" id="PS51202">
    <property type="entry name" value="RCK_C"/>
    <property type="match status" value="2"/>
</dbReference>
<feature type="domain" description="RCK C-terminal" evidence="9">
    <location>
        <begin position="258"/>
        <end position="341"/>
    </location>
</feature>
<evidence type="ECO:0000256" key="3">
    <source>
        <dbReference type="ARBA" id="ARBA00022448"/>
    </source>
</evidence>
<evidence type="ECO:0000313" key="11">
    <source>
        <dbReference type="Proteomes" id="UP001501690"/>
    </source>
</evidence>
<dbReference type="EMBL" id="BAAAPL010000001">
    <property type="protein sequence ID" value="GAA1687732.1"/>
    <property type="molecule type" value="Genomic_DNA"/>
</dbReference>
<keyword evidence="7 8" id="KW-0472">Membrane</keyword>
<feature type="transmembrane region" description="Helical" evidence="8">
    <location>
        <begin position="503"/>
        <end position="524"/>
    </location>
</feature>
<dbReference type="Pfam" id="PF06826">
    <property type="entry name" value="Asp-Al_Ex"/>
    <property type="match status" value="2"/>
</dbReference>
<proteinExistence type="inferred from homology"/>
<evidence type="ECO:0000313" key="10">
    <source>
        <dbReference type="EMBL" id="GAA1687732.1"/>
    </source>
</evidence>
<feature type="transmembrane region" description="Helical" evidence="8">
    <location>
        <begin position="6"/>
        <end position="28"/>
    </location>
</feature>
<comment type="similarity">
    <text evidence="2">Belongs to the AAE transporter (TC 2.A.81) family.</text>
</comment>
<evidence type="ECO:0000259" key="9">
    <source>
        <dbReference type="PROSITE" id="PS51202"/>
    </source>
</evidence>
<dbReference type="PANTHER" id="PTHR30445">
    <property type="entry name" value="K(+)_H(+) ANTIPORTER SUBUNIT KHTT"/>
    <property type="match status" value="1"/>
</dbReference>
<feature type="transmembrane region" description="Helical" evidence="8">
    <location>
        <begin position="154"/>
        <end position="172"/>
    </location>
</feature>
<dbReference type="InterPro" id="IPR006512">
    <property type="entry name" value="YidE_YbjL"/>
</dbReference>
<keyword evidence="4" id="KW-1003">Cell membrane</keyword>
<feature type="transmembrane region" description="Helical" evidence="8">
    <location>
        <begin position="352"/>
        <end position="371"/>
    </location>
</feature>
<dbReference type="InterPro" id="IPR036721">
    <property type="entry name" value="RCK_C_sf"/>
</dbReference>
<dbReference type="Gene3D" id="3.30.70.1450">
    <property type="entry name" value="Regulator of K+ conductance, C-terminal domain"/>
    <property type="match status" value="1"/>
</dbReference>
<dbReference type="RefSeq" id="WP_344067767.1">
    <property type="nucleotide sequence ID" value="NZ_BAAAPL010000001.1"/>
</dbReference>
<dbReference type="InterPro" id="IPR050144">
    <property type="entry name" value="AAE_transporter"/>
</dbReference>
<dbReference type="NCBIfam" id="TIGR01625">
    <property type="entry name" value="YidE_YbjL_dupl"/>
    <property type="match status" value="1"/>
</dbReference>
<feature type="transmembrane region" description="Helical" evidence="8">
    <location>
        <begin position="63"/>
        <end position="83"/>
    </location>
</feature>
<evidence type="ECO:0000256" key="2">
    <source>
        <dbReference type="ARBA" id="ARBA00009854"/>
    </source>
</evidence>
<sequence>MTLASVFDFFAAQPVVLLALVVGIGAALGKIRIYGVALGAVAVLFTMIVVTASGVALGVEIVVPSYIGDFGLVLFAFCVGVLAGPEFVNALRSSLWMLLTIAAVLVLAAGLALGLGTWLGFSPDTIAGVFAGSLTSTPALAATGGSPAATVGYASTYVIGVIGAMAAVSVALRRRSGDRDAPARIVDLVVHIDTDTAPTVAEVTARYGGRVVISRLRRPDGEVLVVRPDTVLEPGGIINTVGPEAVVAAVVDELGHPSDINITHDRSQLDYRRTILSDSRWSGRSIAQLGLAERFGATIVRVRRGDVEFLGTPDFVLHQGDRLRVVAPRDTLPEVTAFLGDSERGMTELNPVALGLGIAAGMALGLIEIPLPGGSHLAIGSAAGALVIGIVMGRIGRIGRFVTTIPHAAATALGELGLLLFLAYAGSKAGSQILQAIGSGEILALLGVGAVTTVVGMFGILFALRRLTDVGATKLSGVIAGAQTNTAVLAFAQDRAGQDVRVALGYSLVYPTALVVKILLAQLLQLF</sequence>
<comment type="caution">
    <text evidence="10">The sequence shown here is derived from an EMBL/GenBank/DDBJ whole genome shotgun (WGS) entry which is preliminary data.</text>
</comment>
<comment type="subcellular location">
    <subcellularLocation>
        <location evidence="1">Cell membrane</location>
        <topology evidence="1">Multi-pass membrane protein</topology>
    </subcellularLocation>
</comment>
<keyword evidence="5 8" id="KW-0812">Transmembrane</keyword>
<feature type="transmembrane region" description="Helical" evidence="8">
    <location>
        <begin position="35"/>
        <end position="57"/>
    </location>
</feature>
<evidence type="ECO:0000256" key="8">
    <source>
        <dbReference type="SAM" id="Phobius"/>
    </source>
</evidence>
<protein>
    <submittedName>
        <fullName evidence="10">Aspartate:alanine exchanger family transporter</fullName>
    </submittedName>
</protein>
<feature type="transmembrane region" description="Helical" evidence="8">
    <location>
        <begin position="95"/>
        <end position="121"/>
    </location>
</feature>
<feature type="transmembrane region" description="Helical" evidence="8">
    <location>
        <begin position="377"/>
        <end position="396"/>
    </location>
</feature>
<accession>A0ABN2HGY7</accession>
<feature type="domain" description="RCK C-terminal" evidence="9">
    <location>
        <begin position="173"/>
        <end position="257"/>
    </location>
</feature>
<evidence type="ECO:0000256" key="6">
    <source>
        <dbReference type="ARBA" id="ARBA00022989"/>
    </source>
</evidence>
<dbReference type="SUPFAM" id="SSF116726">
    <property type="entry name" value="TrkA C-terminal domain-like"/>
    <property type="match status" value="1"/>
</dbReference>
<organism evidence="10 11">
    <name type="scientific">Microbacterium sediminicola</name>
    <dbReference type="NCBI Taxonomy" id="415210"/>
    <lineage>
        <taxon>Bacteria</taxon>
        <taxon>Bacillati</taxon>
        <taxon>Actinomycetota</taxon>
        <taxon>Actinomycetes</taxon>
        <taxon>Micrococcales</taxon>
        <taxon>Microbacteriaceae</taxon>
        <taxon>Microbacterium</taxon>
    </lineage>
</organism>